<dbReference type="OrthoDB" id="9812221at2"/>
<feature type="transmembrane region" description="Helical" evidence="7">
    <location>
        <begin position="450"/>
        <end position="469"/>
    </location>
</feature>
<dbReference type="PANTHER" id="PTHR42718:SF46">
    <property type="entry name" value="BLR6921 PROTEIN"/>
    <property type="match status" value="1"/>
</dbReference>
<evidence type="ECO:0000256" key="6">
    <source>
        <dbReference type="ARBA" id="ARBA00023136"/>
    </source>
</evidence>
<dbReference type="EMBL" id="RYZR01000002">
    <property type="protein sequence ID" value="RUL66755.1"/>
    <property type="molecule type" value="Genomic_DNA"/>
</dbReference>
<evidence type="ECO:0000256" key="3">
    <source>
        <dbReference type="ARBA" id="ARBA00022475"/>
    </source>
</evidence>
<feature type="transmembrane region" description="Helical" evidence="7">
    <location>
        <begin position="155"/>
        <end position="177"/>
    </location>
</feature>
<dbReference type="PROSITE" id="PS50850">
    <property type="entry name" value="MFS"/>
    <property type="match status" value="1"/>
</dbReference>
<protein>
    <submittedName>
        <fullName evidence="9">MFS transporter</fullName>
    </submittedName>
</protein>
<comment type="caution">
    <text evidence="9">The sequence shown here is derived from an EMBL/GenBank/DDBJ whole genome shotgun (WGS) entry which is preliminary data.</text>
</comment>
<dbReference type="AlphaFoldDB" id="A0A3S0Q0Z7"/>
<keyword evidence="3" id="KW-1003">Cell membrane</keyword>
<evidence type="ECO:0000256" key="1">
    <source>
        <dbReference type="ARBA" id="ARBA00004651"/>
    </source>
</evidence>
<dbReference type="InterPro" id="IPR011701">
    <property type="entry name" value="MFS"/>
</dbReference>
<keyword evidence="6 7" id="KW-0472">Membrane</keyword>
<evidence type="ECO:0000256" key="5">
    <source>
        <dbReference type="ARBA" id="ARBA00022989"/>
    </source>
</evidence>
<evidence type="ECO:0000259" key="8">
    <source>
        <dbReference type="PROSITE" id="PS50850"/>
    </source>
</evidence>
<gene>
    <name evidence="9" type="ORF">EKH79_02785</name>
</gene>
<dbReference type="CDD" id="cd17503">
    <property type="entry name" value="MFS_LmrB_MDR_like"/>
    <property type="match status" value="1"/>
</dbReference>
<feature type="transmembrane region" description="Helical" evidence="7">
    <location>
        <begin position="122"/>
        <end position="143"/>
    </location>
</feature>
<evidence type="ECO:0000313" key="10">
    <source>
        <dbReference type="Proteomes" id="UP000267077"/>
    </source>
</evidence>
<feature type="transmembrane region" description="Helical" evidence="7">
    <location>
        <begin position="221"/>
        <end position="239"/>
    </location>
</feature>
<feature type="transmembrane region" description="Helical" evidence="7">
    <location>
        <begin position="315"/>
        <end position="338"/>
    </location>
</feature>
<feature type="domain" description="Major facilitator superfamily (MFS) profile" evidence="8">
    <location>
        <begin position="31"/>
        <end position="476"/>
    </location>
</feature>
<dbReference type="Pfam" id="PF07690">
    <property type="entry name" value="MFS_1"/>
    <property type="match status" value="1"/>
</dbReference>
<feature type="transmembrane region" description="Helical" evidence="7">
    <location>
        <begin position="284"/>
        <end position="309"/>
    </location>
</feature>
<keyword evidence="4 7" id="KW-0812">Transmembrane</keyword>
<dbReference type="InterPro" id="IPR036259">
    <property type="entry name" value="MFS_trans_sf"/>
</dbReference>
<dbReference type="Gene3D" id="1.20.1720.10">
    <property type="entry name" value="Multidrug resistance protein D"/>
    <property type="match status" value="1"/>
</dbReference>
<proteinExistence type="predicted"/>
<feature type="transmembrane region" description="Helical" evidence="7">
    <location>
        <begin position="245"/>
        <end position="264"/>
    </location>
</feature>
<feature type="transmembrane region" description="Helical" evidence="7">
    <location>
        <begin position="28"/>
        <end position="49"/>
    </location>
</feature>
<evidence type="ECO:0000313" key="9">
    <source>
        <dbReference type="EMBL" id="RUL66755.1"/>
    </source>
</evidence>
<dbReference type="PANTHER" id="PTHR42718">
    <property type="entry name" value="MAJOR FACILITATOR SUPERFAMILY MULTIDRUG TRANSPORTER MFSC"/>
    <property type="match status" value="1"/>
</dbReference>
<dbReference type="PRINTS" id="PR01036">
    <property type="entry name" value="TCRTETB"/>
</dbReference>
<feature type="transmembrane region" description="Helical" evidence="7">
    <location>
        <begin position="69"/>
        <end position="89"/>
    </location>
</feature>
<keyword evidence="5 7" id="KW-1133">Transmembrane helix</keyword>
<dbReference type="SUPFAM" id="SSF103473">
    <property type="entry name" value="MFS general substrate transporter"/>
    <property type="match status" value="1"/>
</dbReference>
<reference evidence="9 10" key="1">
    <citation type="submission" date="2018-12" db="EMBL/GenBank/DDBJ databases">
        <title>Dyella dinghuensis sp. nov. DHOA06 and Dyella choica sp. nov. 4M-K27, isolated from forest soil.</title>
        <authorList>
            <person name="Qiu L.-H."/>
            <person name="Gao Z.-H."/>
        </authorList>
    </citation>
    <scope>NUCLEOTIDE SEQUENCE [LARGE SCALE GENOMIC DNA]</scope>
    <source>
        <strain evidence="9 10">DHOA06</strain>
    </source>
</reference>
<dbReference type="InterPro" id="IPR020846">
    <property type="entry name" value="MFS_dom"/>
</dbReference>
<dbReference type="GO" id="GO:0005886">
    <property type="term" value="C:plasma membrane"/>
    <property type="evidence" value="ECO:0007669"/>
    <property type="project" value="UniProtKB-SubCell"/>
</dbReference>
<dbReference type="GO" id="GO:0022857">
    <property type="term" value="F:transmembrane transporter activity"/>
    <property type="evidence" value="ECO:0007669"/>
    <property type="project" value="InterPro"/>
</dbReference>
<keyword evidence="2" id="KW-0813">Transport</keyword>
<name>A0A3S0Q0Z7_9GAMM</name>
<comment type="subcellular location">
    <subcellularLocation>
        <location evidence="1">Cell membrane</location>
        <topology evidence="1">Multi-pass membrane protein</topology>
    </subcellularLocation>
</comment>
<dbReference type="Proteomes" id="UP000267077">
    <property type="component" value="Unassembled WGS sequence"/>
</dbReference>
<feature type="transmembrane region" description="Helical" evidence="7">
    <location>
        <begin position="96"/>
        <end position="116"/>
    </location>
</feature>
<feature type="transmembrane region" description="Helical" evidence="7">
    <location>
        <begin position="420"/>
        <end position="438"/>
    </location>
</feature>
<evidence type="ECO:0000256" key="4">
    <source>
        <dbReference type="ARBA" id="ARBA00022692"/>
    </source>
</evidence>
<sequence>MPPSPAVSTATADAALADIGTRASRERYIGLIWLVSAAFFMQALDSTIVNTAVPAIASALNETPLNMRSALTSYVLTLAILIPASPWLCDRFGTRRVFGVAIGTFAIGSLLCGLSQTLPELVLARVLQGCGGAALMPVGRYVLVRSIDKRDFVQVMSTVATFGLLGSVLGPLLGGVLVQYTSWRLIFLINVPVSIVGMWLNHREMPEYRLDTANRFDLFGFLLFAAASALLLAASEFAADENIRWVEMGSLVVMAVLFGFAYVWHSRRTDHPVADLRLLRVRSVWVALSGNLLTRLGVSGMFLLIVLFLQVGCGWSPLMAGLMMVPQALGSISAKWLVNRMLIRFGYRRLLFANTLIVALSIAMFALLGPETPMALIALLVYVYGGFMGMQYTVMNTLIYTDLDVKYASMASSMASTTQYLSMSFGIAMATLLMQAFLHGQGSHAYVVAFRWTVIVLAVVTAVASRVFARLDKTPKTPAPSTP</sequence>
<accession>A0A3S0Q0Z7</accession>
<dbReference type="Gene3D" id="1.20.1250.20">
    <property type="entry name" value="MFS general substrate transporter like domains"/>
    <property type="match status" value="1"/>
</dbReference>
<feature type="transmembrane region" description="Helical" evidence="7">
    <location>
        <begin position="183"/>
        <end position="200"/>
    </location>
</feature>
<keyword evidence="10" id="KW-1185">Reference proteome</keyword>
<evidence type="ECO:0000256" key="2">
    <source>
        <dbReference type="ARBA" id="ARBA00022448"/>
    </source>
</evidence>
<feature type="transmembrane region" description="Helical" evidence="7">
    <location>
        <begin position="374"/>
        <end position="399"/>
    </location>
</feature>
<feature type="transmembrane region" description="Helical" evidence="7">
    <location>
        <begin position="350"/>
        <end position="368"/>
    </location>
</feature>
<organism evidence="9 10">
    <name type="scientific">Dyella dinghuensis</name>
    <dbReference type="NCBI Taxonomy" id="1920169"/>
    <lineage>
        <taxon>Bacteria</taxon>
        <taxon>Pseudomonadati</taxon>
        <taxon>Pseudomonadota</taxon>
        <taxon>Gammaproteobacteria</taxon>
        <taxon>Lysobacterales</taxon>
        <taxon>Rhodanobacteraceae</taxon>
        <taxon>Dyella</taxon>
    </lineage>
</organism>
<evidence type="ECO:0000256" key="7">
    <source>
        <dbReference type="SAM" id="Phobius"/>
    </source>
</evidence>